<organism evidence="2 3">
    <name type="scientific">Prorocentrum cordatum</name>
    <dbReference type="NCBI Taxonomy" id="2364126"/>
    <lineage>
        <taxon>Eukaryota</taxon>
        <taxon>Sar</taxon>
        <taxon>Alveolata</taxon>
        <taxon>Dinophyceae</taxon>
        <taxon>Prorocentrales</taxon>
        <taxon>Prorocentraceae</taxon>
        <taxon>Prorocentrum</taxon>
    </lineage>
</organism>
<proteinExistence type="predicted"/>
<evidence type="ECO:0000313" key="3">
    <source>
        <dbReference type="Proteomes" id="UP001189429"/>
    </source>
</evidence>
<accession>A0ABN9Q7F4</accession>
<dbReference type="EMBL" id="CAUYUJ010002108">
    <property type="protein sequence ID" value="CAK0799208.1"/>
    <property type="molecule type" value="Genomic_DNA"/>
</dbReference>
<reference evidence="2" key="1">
    <citation type="submission" date="2023-10" db="EMBL/GenBank/DDBJ databases">
        <authorList>
            <person name="Chen Y."/>
            <person name="Shah S."/>
            <person name="Dougan E. K."/>
            <person name="Thang M."/>
            <person name="Chan C."/>
        </authorList>
    </citation>
    <scope>NUCLEOTIDE SEQUENCE [LARGE SCALE GENOMIC DNA]</scope>
</reference>
<feature type="region of interest" description="Disordered" evidence="1">
    <location>
        <begin position="120"/>
        <end position="151"/>
    </location>
</feature>
<evidence type="ECO:0000256" key="1">
    <source>
        <dbReference type="SAM" id="MobiDB-lite"/>
    </source>
</evidence>
<feature type="non-terminal residue" evidence="2">
    <location>
        <position position="1"/>
    </location>
</feature>
<comment type="caution">
    <text evidence="2">The sequence shown here is derived from an EMBL/GenBank/DDBJ whole genome shotgun (WGS) entry which is preliminary data.</text>
</comment>
<protein>
    <submittedName>
        <fullName evidence="2">Uncharacterized protein</fullName>
    </submittedName>
</protein>
<name>A0ABN9Q7F4_9DINO</name>
<feature type="compositionally biased region" description="Polar residues" evidence="1">
    <location>
        <begin position="140"/>
        <end position="151"/>
    </location>
</feature>
<evidence type="ECO:0000313" key="2">
    <source>
        <dbReference type="EMBL" id="CAK0799208.1"/>
    </source>
</evidence>
<gene>
    <name evidence="2" type="ORF">PCOR1329_LOCUS7736</name>
</gene>
<dbReference type="Proteomes" id="UP001189429">
    <property type="component" value="Unassembled WGS sequence"/>
</dbReference>
<sequence>AIAACSAYARQKASGASAAPELLASRDAARQAIWTAIMGNIVRHGGDEEWQEAIRTPVGPGSQFAGTSKLVRTCFAIGLAELRDTWGHLMERRAWEPQCLADFHQKANFEGQCFASTIRAESKTGPSGPARPTTCGARTRAQSRPSRGGTT</sequence>
<keyword evidence="3" id="KW-1185">Reference proteome</keyword>